<gene>
    <name evidence="3" type="primary">LOC118765014</name>
</gene>
<accession>A0A7E6F2S1</accession>
<dbReference type="InterPro" id="IPR036397">
    <property type="entry name" value="RNaseH_sf"/>
</dbReference>
<dbReference type="RefSeq" id="XP_036362146.1">
    <property type="nucleotide sequence ID" value="XM_036506253.1"/>
</dbReference>
<keyword evidence="2" id="KW-1185">Reference proteome</keyword>
<organism evidence="2 3">
    <name type="scientific">Octopus sinensis</name>
    <name type="common">East Asian common octopus</name>
    <dbReference type="NCBI Taxonomy" id="2607531"/>
    <lineage>
        <taxon>Eukaryota</taxon>
        <taxon>Metazoa</taxon>
        <taxon>Spiralia</taxon>
        <taxon>Lophotrochozoa</taxon>
        <taxon>Mollusca</taxon>
        <taxon>Cephalopoda</taxon>
        <taxon>Coleoidea</taxon>
        <taxon>Octopodiformes</taxon>
        <taxon>Octopoda</taxon>
        <taxon>Incirrata</taxon>
        <taxon>Octopodidae</taxon>
        <taxon>Octopus</taxon>
    </lineage>
</organism>
<feature type="region of interest" description="Disordered" evidence="1">
    <location>
        <begin position="161"/>
        <end position="196"/>
    </location>
</feature>
<dbReference type="Proteomes" id="UP000515154">
    <property type="component" value="Linkage group LG10"/>
</dbReference>
<reference evidence="3" key="1">
    <citation type="submission" date="2025-08" db="UniProtKB">
        <authorList>
            <consortium name="RefSeq"/>
        </authorList>
    </citation>
    <scope>IDENTIFICATION</scope>
</reference>
<dbReference type="KEGG" id="osn:118765014"/>
<evidence type="ECO:0000313" key="2">
    <source>
        <dbReference type="Proteomes" id="UP000515154"/>
    </source>
</evidence>
<dbReference type="GO" id="GO:0003676">
    <property type="term" value="F:nucleic acid binding"/>
    <property type="evidence" value="ECO:0007669"/>
    <property type="project" value="InterPro"/>
</dbReference>
<dbReference type="AlphaFoldDB" id="A0A7E6F2S1"/>
<evidence type="ECO:0000256" key="1">
    <source>
        <dbReference type="SAM" id="MobiDB-lite"/>
    </source>
</evidence>
<dbReference type="PANTHER" id="PTHR38681:SF1">
    <property type="entry name" value="RETROVIRUS-RELATED POL POLYPROTEIN FROM TRANSPOSON 412-LIKE PROTEIN"/>
    <property type="match status" value="1"/>
</dbReference>
<name>A0A7E6F2S1_9MOLL</name>
<proteinExistence type="predicted"/>
<protein>
    <submittedName>
        <fullName evidence="3">Uncharacterized protein LOC118765014</fullName>
    </submittedName>
</protein>
<sequence length="252" mass="28444">MIERFHRQLKSAIRACPDITNWMEFLPLILLGIRIFAKGDMGHSPAELVYSTPLALPGRMITPVPPRDIPGPAFYIHRLHAHMSHLSPNALHLQKTDTYIPLDINQWMYVFIQNDGIPSQICPPYSGPYRVLQRREKYFVVNMNGKPNTISNDRLKKSIIEPDSSSSSLTPHQTDTVSSTPPACTSTSSLQTRTRSGRRVRWPAKYIQVFYFKKIPGLQDFTMTLAGWLTGAMPCQMATCGFVCDCLLCICS</sequence>
<dbReference type="Gene3D" id="3.30.420.10">
    <property type="entry name" value="Ribonuclease H-like superfamily/Ribonuclease H"/>
    <property type="match status" value="1"/>
</dbReference>
<evidence type="ECO:0000313" key="3">
    <source>
        <dbReference type="RefSeq" id="XP_036362146.1"/>
    </source>
</evidence>
<dbReference type="PANTHER" id="PTHR38681">
    <property type="entry name" value="RETROVIRUS-RELATED POL POLYPROTEIN FROM TRANSPOSON 412-LIKE PROTEIN-RELATED"/>
    <property type="match status" value="1"/>
</dbReference>
<feature type="compositionally biased region" description="Low complexity" evidence="1">
    <location>
        <begin position="176"/>
        <end position="194"/>
    </location>
</feature>